<organism evidence="4 5">
    <name type="scientific">Streptococcus ratti</name>
    <dbReference type="NCBI Taxonomy" id="1341"/>
    <lineage>
        <taxon>Bacteria</taxon>
        <taxon>Bacillati</taxon>
        <taxon>Bacillota</taxon>
        <taxon>Bacilli</taxon>
        <taxon>Lactobacillales</taxon>
        <taxon>Streptococcaceae</taxon>
        <taxon>Streptococcus</taxon>
    </lineage>
</organism>
<keyword evidence="1 2" id="KW-0238">DNA-binding</keyword>
<dbReference type="RefSeq" id="WP_193522953.1">
    <property type="nucleotide sequence ID" value="NZ_JABASA010000002.1"/>
</dbReference>
<gene>
    <name evidence="4" type="ORF">HHO37_01715</name>
</gene>
<evidence type="ECO:0000259" key="3">
    <source>
        <dbReference type="PROSITE" id="PS50977"/>
    </source>
</evidence>
<protein>
    <submittedName>
        <fullName evidence="4">TetR/AcrR family transcriptional regulator</fullName>
    </submittedName>
</protein>
<dbReference type="InterPro" id="IPR009057">
    <property type="entry name" value="Homeodomain-like_sf"/>
</dbReference>
<evidence type="ECO:0000313" key="4">
    <source>
        <dbReference type="EMBL" id="NMD48415.1"/>
    </source>
</evidence>
<comment type="caution">
    <text evidence="4">The sequence shown here is derived from an EMBL/GenBank/DDBJ whole genome shotgun (WGS) entry which is preliminary data.</text>
</comment>
<dbReference type="Pfam" id="PF14278">
    <property type="entry name" value="TetR_C_8"/>
    <property type="match status" value="1"/>
</dbReference>
<dbReference type="PANTHER" id="PTHR43479">
    <property type="entry name" value="ACREF/ENVCD OPERON REPRESSOR-RELATED"/>
    <property type="match status" value="1"/>
</dbReference>
<dbReference type="Proteomes" id="UP000532121">
    <property type="component" value="Unassembled WGS sequence"/>
</dbReference>
<dbReference type="PROSITE" id="PS50977">
    <property type="entry name" value="HTH_TETR_2"/>
    <property type="match status" value="1"/>
</dbReference>
<dbReference type="AlphaFoldDB" id="A0A7X9QGT4"/>
<name>A0A7X9QGT4_STRRT</name>
<proteinExistence type="predicted"/>
<dbReference type="InterPro" id="IPR001647">
    <property type="entry name" value="HTH_TetR"/>
</dbReference>
<accession>A0A7X9QGT4</accession>
<sequence length="186" mass="22115">MTGSAKIKLQQALILLLDEEQFSCITVSKICKNAGVHRSTFYTYYDNQFDLLEDAYDYLTQLFKTEFEHYQVEYDLSQEKDLISNAYLLPYLTFVKDHQKIYKIYLEHQNDFHHKERFDSLVFHIFTPRYQAHGIIDSKRITYMSSFFMAGILQVIWGWLRNDCAEPIEEIADIIQTCIPKRRNNG</sequence>
<evidence type="ECO:0000256" key="2">
    <source>
        <dbReference type="PROSITE-ProRule" id="PRU00335"/>
    </source>
</evidence>
<evidence type="ECO:0000313" key="5">
    <source>
        <dbReference type="Proteomes" id="UP000532121"/>
    </source>
</evidence>
<feature type="DNA-binding region" description="H-T-H motif" evidence="2">
    <location>
        <begin position="26"/>
        <end position="45"/>
    </location>
</feature>
<dbReference type="PANTHER" id="PTHR43479:SF11">
    <property type="entry name" value="ACREF_ENVCD OPERON REPRESSOR-RELATED"/>
    <property type="match status" value="1"/>
</dbReference>
<dbReference type="InterPro" id="IPR050624">
    <property type="entry name" value="HTH-type_Tx_Regulator"/>
</dbReference>
<dbReference type="Gene3D" id="1.10.357.10">
    <property type="entry name" value="Tetracycline Repressor, domain 2"/>
    <property type="match status" value="1"/>
</dbReference>
<feature type="domain" description="HTH tetR-type" evidence="3">
    <location>
        <begin position="3"/>
        <end position="63"/>
    </location>
</feature>
<dbReference type="SUPFAM" id="SSF46689">
    <property type="entry name" value="Homeodomain-like"/>
    <property type="match status" value="1"/>
</dbReference>
<dbReference type="InterPro" id="IPR039532">
    <property type="entry name" value="TetR_C_Firmicutes"/>
</dbReference>
<evidence type="ECO:0000256" key="1">
    <source>
        <dbReference type="ARBA" id="ARBA00023125"/>
    </source>
</evidence>
<reference evidence="4 5" key="1">
    <citation type="submission" date="2020-04" db="EMBL/GenBank/DDBJ databases">
        <title>MicrobeNet Type strains.</title>
        <authorList>
            <person name="Nicholson A.C."/>
        </authorList>
    </citation>
    <scope>NUCLEOTIDE SEQUENCE [LARGE SCALE GENOMIC DNA]</scope>
    <source>
        <strain evidence="4 5">DSM 22768</strain>
    </source>
</reference>
<dbReference type="GO" id="GO:0003677">
    <property type="term" value="F:DNA binding"/>
    <property type="evidence" value="ECO:0007669"/>
    <property type="project" value="UniProtKB-UniRule"/>
</dbReference>
<dbReference type="EMBL" id="JABASA010000002">
    <property type="protein sequence ID" value="NMD48415.1"/>
    <property type="molecule type" value="Genomic_DNA"/>
</dbReference>